<dbReference type="OrthoDB" id="9766909at2"/>
<dbReference type="SUPFAM" id="SSF53955">
    <property type="entry name" value="Lysozyme-like"/>
    <property type="match status" value="1"/>
</dbReference>
<dbReference type="Proteomes" id="UP000180098">
    <property type="component" value="Unassembled WGS sequence"/>
</dbReference>
<keyword evidence="7" id="KW-0378">Hydrolase</keyword>
<dbReference type="NCBIfam" id="TIGR02074">
    <property type="entry name" value="PBP_1a_fam"/>
    <property type="match status" value="1"/>
</dbReference>
<dbReference type="GO" id="GO:0006508">
    <property type="term" value="P:proteolysis"/>
    <property type="evidence" value="ECO:0007669"/>
    <property type="project" value="UniProtKB-KW"/>
</dbReference>
<keyword evidence="15" id="KW-1133">Transmembrane helix</keyword>
<keyword evidence="5" id="KW-0328">Glycosyltransferase</keyword>
<keyword evidence="9" id="KW-0573">Peptidoglycan synthesis</keyword>
<proteinExistence type="inferred from homology"/>
<organism evidence="17 18">
    <name type="scientific">Anaerobacillus arseniciselenatis</name>
    <dbReference type="NCBI Taxonomy" id="85682"/>
    <lineage>
        <taxon>Bacteria</taxon>
        <taxon>Bacillati</taxon>
        <taxon>Bacillota</taxon>
        <taxon>Bacilli</taxon>
        <taxon>Bacillales</taxon>
        <taxon>Bacillaceae</taxon>
        <taxon>Anaerobacillus</taxon>
    </lineage>
</organism>
<feature type="domain" description="Fibronectin type-III" evidence="16">
    <location>
        <begin position="671"/>
        <end position="764"/>
    </location>
</feature>
<keyword evidence="3" id="KW-0121">Carboxypeptidase</keyword>
<keyword evidence="15" id="KW-0472">Membrane</keyword>
<dbReference type="Pfam" id="PF00912">
    <property type="entry name" value="Transgly"/>
    <property type="match status" value="1"/>
</dbReference>
<dbReference type="SUPFAM" id="SSF56601">
    <property type="entry name" value="beta-lactamase/transpeptidase-like"/>
    <property type="match status" value="1"/>
</dbReference>
<feature type="compositionally biased region" description="Acidic residues" evidence="14">
    <location>
        <begin position="790"/>
        <end position="814"/>
    </location>
</feature>
<dbReference type="FunFam" id="1.10.3810.10:FF:000001">
    <property type="entry name" value="Penicillin-binding protein 1A"/>
    <property type="match status" value="1"/>
</dbReference>
<dbReference type="InterPro" id="IPR036950">
    <property type="entry name" value="PBP_transglycosylase"/>
</dbReference>
<dbReference type="InterPro" id="IPR050396">
    <property type="entry name" value="Glycosyltr_51/Transpeptidase"/>
</dbReference>
<dbReference type="EMBL" id="MLQQ01000001">
    <property type="protein sequence ID" value="OIJ15808.1"/>
    <property type="molecule type" value="Genomic_DNA"/>
</dbReference>
<evidence type="ECO:0000313" key="18">
    <source>
        <dbReference type="Proteomes" id="UP000180098"/>
    </source>
</evidence>
<evidence type="ECO:0000256" key="5">
    <source>
        <dbReference type="ARBA" id="ARBA00022676"/>
    </source>
</evidence>
<keyword evidence="8" id="KW-0133">Cell shape</keyword>
<dbReference type="RefSeq" id="WP_071311733.1">
    <property type="nucleotide sequence ID" value="NZ_MLQQ01000001.1"/>
</dbReference>
<dbReference type="Gene3D" id="2.60.40.10">
    <property type="entry name" value="Immunoglobulins"/>
    <property type="match status" value="1"/>
</dbReference>
<dbReference type="Gene3D" id="3.40.710.10">
    <property type="entry name" value="DD-peptidase/beta-lactamase superfamily"/>
    <property type="match status" value="1"/>
</dbReference>
<accession>A0A1S2LTH4</accession>
<dbReference type="Gene3D" id="1.10.3810.10">
    <property type="entry name" value="Biosynthetic peptidoglycan transglycosylase-like"/>
    <property type="match status" value="1"/>
</dbReference>
<dbReference type="GO" id="GO:0009252">
    <property type="term" value="P:peptidoglycan biosynthetic process"/>
    <property type="evidence" value="ECO:0007669"/>
    <property type="project" value="UniProtKB-KW"/>
</dbReference>
<evidence type="ECO:0000256" key="11">
    <source>
        <dbReference type="ARBA" id="ARBA00023316"/>
    </source>
</evidence>
<dbReference type="InterPro" id="IPR036116">
    <property type="entry name" value="FN3_sf"/>
</dbReference>
<comment type="catalytic activity">
    <reaction evidence="12">
        <text>Preferential cleavage: (Ac)2-L-Lys-D-Ala-|-D-Ala. Also transpeptidation of peptidyl-alanyl moieties that are N-acyl substituents of D-alanine.</text>
        <dbReference type="EC" id="3.4.16.4"/>
    </reaction>
</comment>
<evidence type="ECO:0000256" key="7">
    <source>
        <dbReference type="ARBA" id="ARBA00022801"/>
    </source>
</evidence>
<feature type="region of interest" description="Disordered" evidence="14">
    <location>
        <begin position="765"/>
        <end position="830"/>
    </location>
</feature>
<feature type="compositionally biased region" description="Acidic residues" evidence="14">
    <location>
        <begin position="768"/>
        <end position="781"/>
    </location>
</feature>
<evidence type="ECO:0000313" key="17">
    <source>
        <dbReference type="EMBL" id="OIJ15808.1"/>
    </source>
</evidence>
<evidence type="ECO:0000259" key="16">
    <source>
        <dbReference type="PROSITE" id="PS50853"/>
    </source>
</evidence>
<comment type="caution">
    <text evidence="17">The sequence shown here is derived from an EMBL/GenBank/DDBJ whole genome shotgun (WGS) entry which is preliminary data.</text>
</comment>
<keyword evidence="11" id="KW-0961">Cell wall biogenesis/degradation</keyword>
<evidence type="ECO:0000256" key="2">
    <source>
        <dbReference type="ARBA" id="ARBA00007739"/>
    </source>
</evidence>
<dbReference type="InterPro" id="IPR013783">
    <property type="entry name" value="Ig-like_fold"/>
</dbReference>
<comment type="similarity">
    <text evidence="2">In the N-terminal section; belongs to the glycosyltransferase 51 family.</text>
</comment>
<sequence length="830" mass="92670">MSEDTRTRQGRRKQKQTTSKQTGTKKAAFKKVFVVFLIAFAFAIVAGGFTVYSIIKDAPPLDPDKLTLALNPEILDENGEVFTRLDASENRRKVTINDVPRLVEDAFIAVEDVRFREHFGIDIRRIGGAVRANVTGGFGAEGASTITQQVVKNLFLTNEKLLTRKIQEQYLAIKLEQAYSKDQILEMYLNAIYFSGAYGVAEAADRYFSKTLDELTIEDAALLAGIPQRPNHFNPLRNPEAAETRRNTVISLMERHGKITANEATQARAVSVQDQLNPSKAESYPYPDFLDQVLTEVAAIEGITSSDIYTSGLKIYTTLNQDAQTYTENLFQNYDFPDEEFQAGLTIVDTKTGEIKAIVGSRENDGVKLGTNYAIHEKRSPGSTIKPILDYGPAIEHFKWSTYHQIVDEPHTYSNGDPFRNFGDNYEHGPMSMRRALALSRNVPAVKAFQEVGAEKAKSFGEGLGLSLDNIQESYSIGGFTHGLSTDEVAGAYAAFGNGGVYNKPYTVRKVEFPDGRIIDLTPDSQIAMSDYTAYMISDMLKTAVGPFGTGRNARVEGLPMAGKTGTSNGTVDRWFAGYTTDYSIAVWTGYKDRREITNTQIVLDLFKQVMREVSKGKETADFKQPNSVVKVGIERSSGLLPSEFTSTDEIIYEYFVRGNEPTKVSEQFMKPDKPTEFMGSYNEITDQIILSWAYPENEREEFSFELQLSVNNEEFEIISFSDEMQHIIFNPESDSTYHFKLRAVSDLNNEVRSDPVELKVEIPDKGIEDDEIDEDTESETPIEIPNPLDDLDEIIGGSDDDNEDDEDEIDGDNDAPNGENNENGETETS</sequence>
<dbReference type="PANTHER" id="PTHR32282:SF29">
    <property type="entry name" value="PENICILLIN-BINDING PROTEIN 1A"/>
    <property type="match status" value="1"/>
</dbReference>
<dbReference type="GO" id="GO:0030288">
    <property type="term" value="C:outer membrane-bounded periplasmic space"/>
    <property type="evidence" value="ECO:0007669"/>
    <property type="project" value="TreeGrafter"/>
</dbReference>
<evidence type="ECO:0000256" key="15">
    <source>
        <dbReference type="SAM" id="Phobius"/>
    </source>
</evidence>
<evidence type="ECO:0000256" key="8">
    <source>
        <dbReference type="ARBA" id="ARBA00022960"/>
    </source>
</evidence>
<reference evidence="17 18" key="1">
    <citation type="submission" date="2016-10" db="EMBL/GenBank/DDBJ databases">
        <title>Draft genome sequences of four alkaliphilic bacteria belonging to the Anaerobacillus genus.</title>
        <authorList>
            <person name="Bassil N.M."/>
            <person name="Lloyd J.R."/>
        </authorList>
    </citation>
    <scope>NUCLEOTIDE SEQUENCE [LARGE SCALE GENOMIC DNA]</scope>
    <source>
        <strain evidence="17 18">DSM 15340</strain>
    </source>
</reference>
<gene>
    <name evidence="17" type="ORF">BKP35_02110</name>
</gene>
<dbReference type="SUPFAM" id="SSF49265">
    <property type="entry name" value="Fibronectin type III"/>
    <property type="match status" value="1"/>
</dbReference>
<evidence type="ECO:0000256" key="13">
    <source>
        <dbReference type="ARBA" id="ARBA00049902"/>
    </source>
</evidence>
<protein>
    <submittedName>
        <fullName evidence="17">Penicillin-binding protein</fullName>
    </submittedName>
</protein>
<evidence type="ECO:0000256" key="1">
    <source>
        <dbReference type="ARBA" id="ARBA00007090"/>
    </source>
</evidence>
<feature type="transmembrane region" description="Helical" evidence="15">
    <location>
        <begin position="32"/>
        <end position="55"/>
    </location>
</feature>
<evidence type="ECO:0000256" key="14">
    <source>
        <dbReference type="SAM" id="MobiDB-lite"/>
    </source>
</evidence>
<keyword evidence="18" id="KW-1185">Reference proteome</keyword>
<dbReference type="GO" id="GO:0009002">
    <property type="term" value="F:serine-type D-Ala-D-Ala carboxypeptidase activity"/>
    <property type="evidence" value="ECO:0007669"/>
    <property type="project" value="UniProtKB-EC"/>
</dbReference>
<dbReference type="GO" id="GO:0008955">
    <property type="term" value="F:peptidoglycan glycosyltransferase activity"/>
    <property type="evidence" value="ECO:0007669"/>
    <property type="project" value="UniProtKB-EC"/>
</dbReference>
<keyword evidence="10" id="KW-0511">Multifunctional enzyme</keyword>
<name>A0A1S2LTH4_9BACI</name>
<dbReference type="InterPro" id="IPR023346">
    <property type="entry name" value="Lysozyme-like_dom_sf"/>
</dbReference>
<evidence type="ECO:0000256" key="6">
    <source>
        <dbReference type="ARBA" id="ARBA00022679"/>
    </source>
</evidence>
<comment type="similarity">
    <text evidence="1">In the C-terminal section; belongs to the transpeptidase family.</text>
</comment>
<dbReference type="InterPro" id="IPR003961">
    <property type="entry name" value="FN3_dom"/>
</dbReference>
<dbReference type="GO" id="GO:0008360">
    <property type="term" value="P:regulation of cell shape"/>
    <property type="evidence" value="ECO:0007669"/>
    <property type="project" value="UniProtKB-KW"/>
</dbReference>
<dbReference type="AlphaFoldDB" id="A0A1S2LTH4"/>
<dbReference type="InterPro" id="IPR001264">
    <property type="entry name" value="Glyco_trans_51"/>
</dbReference>
<evidence type="ECO:0000256" key="9">
    <source>
        <dbReference type="ARBA" id="ARBA00022984"/>
    </source>
</evidence>
<comment type="catalytic activity">
    <reaction evidence="13">
        <text>[GlcNAc-(1-&gt;4)-Mur2Ac(oyl-L-Ala-gamma-D-Glu-L-Lys-D-Ala-D-Ala)](n)-di-trans,octa-cis-undecaprenyl diphosphate + beta-D-GlcNAc-(1-&gt;4)-Mur2Ac(oyl-L-Ala-gamma-D-Glu-L-Lys-D-Ala-D-Ala)-di-trans,octa-cis-undecaprenyl diphosphate = [GlcNAc-(1-&gt;4)-Mur2Ac(oyl-L-Ala-gamma-D-Glu-L-Lys-D-Ala-D-Ala)](n+1)-di-trans,octa-cis-undecaprenyl diphosphate + di-trans,octa-cis-undecaprenyl diphosphate + H(+)</text>
        <dbReference type="Rhea" id="RHEA:23708"/>
        <dbReference type="Rhea" id="RHEA-COMP:9602"/>
        <dbReference type="Rhea" id="RHEA-COMP:9603"/>
        <dbReference type="ChEBI" id="CHEBI:15378"/>
        <dbReference type="ChEBI" id="CHEBI:58405"/>
        <dbReference type="ChEBI" id="CHEBI:60033"/>
        <dbReference type="ChEBI" id="CHEBI:78435"/>
        <dbReference type="EC" id="2.4.99.28"/>
    </reaction>
</comment>
<keyword evidence="6" id="KW-0808">Transferase</keyword>
<dbReference type="InterPro" id="IPR001460">
    <property type="entry name" value="PCN-bd_Tpept"/>
</dbReference>
<dbReference type="PANTHER" id="PTHR32282">
    <property type="entry name" value="BINDING PROTEIN TRANSPEPTIDASE, PUTATIVE-RELATED"/>
    <property type="match status" value="1"/>
</dbReference>
<dbReference type="Pfam" id="PF00905">
    <property type="entry name" value="Transpeptidase"/>
    <property type="match status" value="1"/>
</dbReference>
<feature type="region of interest" description="Disordered" evidence="14">
    <location>
        <begin position="1"/>
        <end position="22"/>
    </location>
</feature>
<dbReference type="InterPro" id="IPR012338">
    <property type="entry name" value="Beta-lactam/transpept-like"/>
</dbReference>
<evidence type="ECO:0000256" key="3">
    <source>
        <dbReference type="ARBA" id="ARBA00022645"/>
    </source>
</evidence>
<evidence type="ECO:0000256" key="12">
    <source>
        <dbReference type="ARBA" id="ARBA00034000"/>
    </source>
</evidence>
<dbReference type="GO" id="GO:0008658">
    <property type="term" value="F:penicillin binding"/>
    <property type="evidence" value="ECO:0007669"/>
    <property type="project" value="InterPro"/>
</dbReference>
<keyword evidence="4" id="KW-0645">Protease</keyword>
<dbReference type="PROSITE" id="PS50853">
    <property type="entry name" value="FN3"/>
    <property type="match status" value="1"/>
</dbReference>
<evidence type="ECO:0000256" key="10">
    <source>
        <dbReference type="ARBA" id="ARBA00023268"/>
    </source>
</evidence>
<keyword evidence="15" id="KW-0812">Transmembrane</keyword>
<evidence type="ECO:0000256" key="4">
    <source>
        <dbReference type="ARBA" id="ARBA00022670"/>
    </source>
</evidence>
<dbReference type="GO" id="GO:0071555">
    <property type="term" value="P:cell wall organization"/>
    <property type="evidence" value="ECO:0007669"/>
    <property type="project" value="UniProtKB-KW"/>
</dbReference>